<dbReference type="Gene3D" id="2.20.110.10">
    <property type="entry name" value="Histone H3 K4-specific methyltransferase SET7/9 N-terminal domain"/>
    <property type="match status" value="1"/>
</dbReference>
<dbReference type="InterPro" id="IPR003409">
    <property type="entry name" value="MORN"/>
</dbReference>
<dbReference type="Proteomes" id="UP001193389">
    <property type="component" value="Chromosome"/>
</dbReference>
<dbReference type="KEGG" id="anf:AQPE_0554"/>
<evidence type="ECO:0000313" key="2">
    <source>
        <dbReference type="EMBL" id="BBE16416.1"/>
    </source>
</evidence>
<proteinExistence type="predicted"/>
<dbReference type="SMART" id="SM00698">
    <property type="entry name" value="MORN"/>
    <property type="match status" value="2"/>
</dbReference>
<dbReference type="EMBL" id="AP018694">
    <property type="protein sequence ID" value="BBE16416.1"/>
    <property type="molecule type" value="Genomic_DNA"/>
</dbReference>
<evidence type="ECO:0000313" key="3">
    <source>
        <dbReference type="Proteomes" id="UP001193389"/>
    </source>
</evidence>
<dbReference type="RefSeq" id="WP_318349495.1">
    <property type="nucleotide sequence ID" value="NZ_AP018694.1"/>
</dbReference>
<dbReference type="AlphaFoldDB" id="A0A5K7S4G2"/>
<keyword evidence="3" id="KW-1185">Reference proteome</keyword>
<reference evidence="2" key="1">
    <citation type="journal article" date="2020" name="Int. J. Syst. Evol. Microbiol.">
        <title>Aquipluma nitroreducens gen. nov. sp. nov., a novel facultatively anaerobic bacterium isolated from a freshwater lake.</title>
        <authorList>
            <person name="Watanabe M."/>
            <person name="Kojima H."/>
            <person name="Fukui M."/>
        </authorList>
    </citation>
    <scope>NUCLEOTIDE SEQUENCE</scope>
    <source>
        <strain evidence="2">MeG22</strain>
    </source>
</reference>
<accession>A0A5K7S4G2</accession>
<dbReference type="PANTHER" id="PTHR43215">
    <property type="entry name" value="RADIAL SPOKE HEAD 1 HOMOLOG"/>
    <property type="match status" value="1"/>
</dbReference>
<dbReference type="SUPFAM" id="SSF82185">
    <property type="entry name" value="Histone H3 K4-specific methyltransferase SET7/9 N-terminal domain"/>
    <property type="match status" value="1"/>
</dbReference>
<name>A0A5K7S4G2_9BACT</name>
<evidence type="ECO:0000256" key="1">
    <source>
        <dbReference type="ARBA" id="ARBA00022737"/>
    </source>
</evidence>
<protein>
    <submittedName>
        <fullName evidence="2">Phosphatidylinositol-4-phosphate 5-kinase</fullName>
    </submittedName>
</protein>
<dbReference type="Pfam" id="PF02493">
    <property type="entry name" value="MORN"/>
    <property type="match status" value="3"/>
</dbReference>
<organism evidence="2 3">
    <name type="scientific">Aquipluma nitroreducens</name>
    <dbReference type="NCBI Taxonomy" id="2010828"/>
    <lineage>
        <taxon>Bacteria</taxon>
        <taxon>Pseudomonadati</taxon>
        <taxon>Bacteroidota</taxon>
        <taxon>Bacteroidia</taxon>
        <taxon>Marinilabiliales</taxon>
        <taxon>Prolixibacteraceae</taxon>
        <taxon>Aquipluma</taxon>
    </lineage>
</organism>
<gene>
    <name evidence="2" type="ORF">AQPE_0554</name>
</gene>
<keyword evidence="1" id="KW-0677">Repeat</keyword>
<dbReference type="PANTHER" id="PTHR43215:SF14">
    <property type="entry name" value="RADIAL SPOKE HEAD 1 HOMOLOG"/>
    <property type="match status" value="1"/>
</dbReference>
<sequence length="227" mass="25236">MKPKHLLPTLLLTISVIHFSYSQPGNCKVLKPEIATSYSGECKKGLANGNGTAVGTDKYEGKFKDGLPQGNGTYHYANGDVYIGDFKEGMRSGNGKFTFKFLGKDSTYMGMWKEDKLVKKIVPAAYLVSQKQNLQRYTVQKIKTGNRVVFSFMQNGGNNRSLTGLLFTESSGTLINLGQDQGFDNVQFPFNCKVSYSTLNSFRSSNTDVIFDIQINEPGQWVITLFN</sequence>